<reference evidence="1 2" key="1">
    <citation type="submission" date="2019-03" db="EMBL/GenBank/DDBJ databases">
        <title>Single cell metagenomics reveals metabolic interactions within the superorganism composed of flagellate Streblomastix strix and complex community of Bacteroidetes bacteria on its surface.</title>
        <authorList>
            <person name="Treitli S.C."/>
            <person name="Kolisko M."/>
            <person name="Husnik F."/>
            <person name="Keeling P."/>
            <person name="Hampl V."/>
        </authorList>
    </citation>
    <scope>NUCLEOTIDE SEQUENCE [LARGE SCALE GENOMIC DNA]</scope>
    <source>
        <strain evidence="1">ST1C</strain>
    </source>
</reference>
<protein>
    <submittedName>
        <fullName evidence="1">Uncharacterized protein</fullName>
    </submittedName>
</protein>
<proteinExistence type="predicted"/>
<evidence type="ECO:0000313" key="1">
    <source>
        <dbReference type="EMBL" id="KAA6388983.1"/>
    </source>
</evidence>
<sequence>MTISFYTAGGIGEEQDMEILNGLHNISWFLRELHQGRHYFGQPSFQALPLLARRTEEQIEEEGANEEIEAQMSNVGYYVNIKDFAKGYKAATLNQFIHRS</sequence>
<name>A0A5J4W3B0_9EUKA</name>
<dbReference type="AlphaFoldDB" id="A0A5J4W3B0"/>
<organism evidence="1 2">
    <name type="scientific">Streblomastix strix</name>
    <dbReference type="NCBI Taxonomy" id="222440"/>
    <lineage>
        <taxon>Eukaryota</taxon>
        <taxon>Metamonada</taxon>
        <taxon>Preaxostyla</taxon>
        <taxon>Oxymonadida</taxon>
        <taxon>Streblomastigidae</taxon>
        <taxon>Streblomastix</taxon>
    </lineage>
</organism>
<gene>
    <name evidence="1" type="ORF">EZS28_015491</name>
</gene>
<evidence type="ECO:0000313" key="2">
    <source>
        <dbReference type="Proteomes" id="UP000324800"/>
    </source>
</evidence>
<dbReference type="Proteomes" id="UP000324800">
    <property type="component" value="Unassembled WGS sequence"/>
</dbReference>
<comment type="caution">
    <text evidence="1">The sequence shown here is derived from an EMBL/GenBank/DDBJ whole genome shotgun (WGS) entry which is preliminary data.</text>
</comment>
<dbReference type="EMBL" id="SNRW01003759">
    <property type="protein sequence ID" value="KAA6388983.1"/>
    <property type="molecule type" value="Genomic_DNA"/>
</dbReference>
<accession>A0A5J4W3B0</accession>